<feature type="compositionally biased region" description="Basic residues" evidence="6">
    <location>
        <begin position="14"/>
        <end position="30"/>
    </location>
</feature>
<name>A0A5C5BD62_9MICO</name>
<dbReference type="Gene3D" id="3.40.50.200">
    <property type="entry name" value="Peptidase S8/S53 domain"/>
    <property type="match status" value="1"/>
</dbReference>
<evidence type="ECO:0000256" key="2">
    <source>
        <dbReference type="ARBA" id="ARBA00022670"/>
    </source>
</evidence>
<feature type="transmembrane region" description="Helical" evidence="7">
    <location>
        <begin position="474"/>
        <end position="492"/>
    </location>
</feature>
<dbReference type="InterPro" id="IPR015500">
    <property type="entry name" value="Peptidase_S8_subtilisin-rel"/>
</dbReference>
<dbReference type="GO" id="GO:0006508">
    <property type="term" value="P:proteolysis"/>
    <property type="evidence" value="ECO:0007669"/>
    <property type="project" value="UniProtKB-KW"/>
</dbReference>
<dbReference type="AlphaFoldDB" id="A0A5C5BD62"/>
<evidence type="ECO:0000256" key="5">
    <source>
        <dbReference type="PROSITE-ProRule" id="PRU01240"/>
    </source>
</evidence>
<accession>A0A5C5BD62</accession>
<evidence type="ECO:0000259" key="8">
    <source>
        <dbReference type="Pfam" id="PF00082"/>
    </source>
</evidence>
<dbReference type="OrthoDB" id="3847604at2"/>
<dbReference type="PROSITE" id="PS51892">
    <property type="entry name" value="SUBTILASE"/>
    <property type="match status" value="1"/>
</dbReference>
<evidence type="ECO:0000256" key="3">
    <source>
        <dbReference type="ARBA" id="ARBA00022801"/>
    </source>
</evidence>
<dbReference type="GO" id="GO:0004252">
    <property type="term" value="F:serine-type endopeptidase activity"/>
    <property type="evidence" value="ECO:0007669"/>
    <property type="project" value="UniProtKB-UniRule"/>
</dbReference>
<keyword evidence="4 5" id="KW-0720">Serine protease</keyword>
<keyword evidence="7" id="KW-0812">Transmembrane</keyword>
<feature type="region of interest" description="Disordered" evidence="6">
    <location>
        <begin position="1"/>
        <end position="34"/>
    </location>
</feature>
<evidence type="ECO:0000256" key="7">
    <source>
        <dbReference type="SAM" id="Phobius"/>
    </source>
</evidence>
<keyword evidence="3 5" id="KW-0378">Hydrolase</keyword>
<dbReference type="InterPro" id="IPR050131">
    <property type="entry name" value="Peptidase_S8_subtilisin-like"/>
</dbReference>
<evidence type="ECO:0000313" key="10">
    <source>
        <dbReference type="Proteomes" id="UP000313849"/>
    </source>
</evidence>
<reference evidence="9 10" key="1">
    <citation type="submission" date="2019-06" db="EMBL/GenBank/DDBJ databases">
        <title>Draft genome sequence of Miniimonas arenae KCTC 19750T isolated from sea sand.</title>
        <authorList>
            <person name="Park S.-J."/>
        </authorList>
    </citation>
    <scope>NUCLEOTIDE SEQUENCE [LARGE SCALE GENOMIC DNA]</scope>
    <source>
        <strain evidence="9 10">KCTC 19750</strain>
    </source>
</reference>
<sequence length="505" mass="50389">MGRPVPHRADALGRRRRHAARGGRRGRHAHGAAVRYDGERVSGVVRRGRRGASRRGAAGRAAAGRAAAGRAAAGRAAAGRAAAGGLLAVGLVAVPAWAPVWTPHSTHLTHSTHSWAPVGSAVAATANQDEECPAGVLIPERGWAPDALALDAAHRIATGAGVRVAVIDSGVAPVAHLRGALAIGTDVVGGEGADATGQTDLTGHGTVVATMVAARPLEGSGLVGVAPGAQILPVRAWYADDDAAQRDGTAPTPQSLAAGLRAAVALGADIAVVAASTAEDAADLRDAVAQASAAGVLVVASAGNLADDDDPTQPRYPGAYPGVLAVAAMADGLVPVAAHTGPHVAIAGPGALVLGGLPNGADCVLGADGNATSWATAQVAGAAALLAQAYPDEGPEGWVFRLTATAARQDPDARSDDVGWGLVQPLAALTLVDDGTARGVDSPAVARPEPAADDEPPLHVTVPPDTWLPARQAVLWWSLAAAVAWAAVVLVGRRRGPAAPRALRR</sequence>
<dbReference type="Proteomes" id="UP000313849">
    <property type="component" value="Unassembled WGS sequence"/>
</dbReference>
<evidence type="ECO:0000313" key="9">
    <source>
        <dbReference type="EMBL" id="TNU76281.1"/>
    </source>
</evidence>
<feature type="active site" description="Charge relay system" evidence="5">
    <location>
        <position position="168"/>
    </location>
</feature>
<dbReference type="PANTHER" id="PTHR43806:SF11">
    <property type="entry name" value="CEREVISIN-RELATED"/>
    <property type="match status" value="1"/>
</dbReference>
<organism evidence="9 10">
    <name type="scientific">Miniimonas arenae</name>
    <dbReference type="NCBI Taxonomy" id="676201"/>
    <lineage>
        <taxon>Bacteria</taxon>
        <taxon>Bacillati</taxon>
        <taxon>Actinomycetota</taxon>
        <taxon>Actinomycetes</taxon>
        <taxon>Micrococcales</taxon>
        <taxon>Beutenbergiaceae</taxon>
        <taxon>Miniimonas</taxon>
    </lineage>
</organism>
<evidence type="ECO:0000256" key="1">
    <source>
        <dbReference type="ARBA" id="ARBA00011073"/>
    </source>
</evidence>
<keyword evidence="2 5" id="KW-0645">Protease</keyword>
<proteinExistence type="inferred from homology"/>
<dbReference type="EMBL" id="VENP01000009">
    <property type="protein sequence ID" value="TNU76281.1"/>
    <property type="molecule type" value="Genomic_DNA"/>
</dbReference>
<dbReference type="Pfam" id="PF00082">
    <property type="entry name" value="Peptidase_S8"/>
    <property type="match status" value="1"/>
</dbReference>
<comment type="caution">
    <text evidence="9">The sequence shown here is derived from an EMBL/GenBank/DDBJ whole genome shotgun (WGS) entry which is preliminary data.</text>
</comment>
<evidence type="ECO:0000256" key="6">
    <source>
        <dbReference type="SAM" id="MobiDB-lite"/>
    </source>
</evidence>
<dbReference type="InterPro" id="IPR000209">
    <property type="entry name" value="Peptidase_S8/S53_dom"/>
</dbReference>
<feature type="domain" description="Peptidase S8/S53" evidence="8">
    <location>
        <begin position="159"/>
        <end position="421"/>
    </location>
</feature>
<keyword evidence="7" id="KW-0472">Membrane</keyword>
<protein>
    <recommendedName>
        <fullName evidence="8">Peptidase S8/S53 domain-containing protein</fullName>
    </recommendedName>
</protein>
<dbReference type="PRINTS" id="PR00723">
    <property type="entry name" value="SUBTILISIN"/>
</dbReference>
<comment type="similarity">
    <text evidence="1 5">Belongs to the peptidase S8 family.</text>
</comment>
<keyword evidence="7" id="KW-1133">Transmembrane helix</keyword>
<keyword evidence="10" id="KW-1185">Reference proteome</keyword>
<dbReference type="PANTHER" id="PTHR43806">
    <property type="entry name" value="PEPTIDASE S8"/>
    <property type="match status" value="1"/>
</dbReference>
<feature type="active site" description="Charge relay system" evidence="5">
    <location>
        <position position="204"/>
    </location>
</feature>
<evidence type="ECO:0000256" key="4">
    <source>
        <dbReference type="ARBA" id="ARBA00022825"/>
    </source>
</evidence>
<gene>
    <name evidence="9" type="ORF">FH969_04125</name>
</gene>
<dbReference type="InterPro" id="IPR036852">
    <property type="entry name" value="Peptidase_S8/S53_dom_sf"/>
</dbReference>
<feature type="active site" description="Charge relay system" evidence="5">
    <location>
        <position position="373"/>
    </location>
</feature>
<dbReference type="SUPFAM" id="SSF52743">
    <property type="entry name" value="Subtilisin-like"/>
    <property type="match status" value="1"/>
</dbReference>